<sequence>MLDSSSRRTRNVVAYDGRGLKKNRRRFSMSRSKLPLLIITLLMLYISFSLGTRFDQLNAMQQDLRAMQAEIKELRGKNVGLQDKLEKLQSNAYIEQVAREKLGLVKPGEDRIVPVSPGAGEMRRTSPAVELKD</sequence>
<accession>A0A1I6DGC0</accession>
<keyword evidence="5" id="KW-1185">Reference proteome</keyword>
<dbReference type="RefSeq" id="WP_245779692.1">
    <property type="nucleotide sequence ID" value="NZ_FOYM01000010.1"/>
</dbReference>
<dbReference type="STRING" id="39060.SAMN05660706_11082"/>
<keyword evidence="3" id="KW-1133">Transmembrane helix</keyword>
<keyword evidence="3" id="KW-0472">Membrane</keyword>
<protein>
    <submittedName>
        <fullName evidence="4">Cell division protein FtsB</fullName>
    </submittedName>
</protein>
<evidence type="ECO:0000313" key="5">
    <source>
        <dbReference type="Proteomes" id="UP000199584"/>
    </source>
</evidence>
<keyword evidence="3" id="KW-0812">Transmembrane</keyword>
<feature type="coiled-coil region" evidence="1">
    <location>
        <begin position="57"/>
        <end position="91"/>
    </location>
</feature>
<keyword evidence="1" id="KW-0175">Coiled coil</keyword>
<evidence type="ECO:0000256" key="1">
    <source>
        <dbReference type="SAM" id="Coils"/>
    </source>
</evidence>
<gene>
    <name evidence="4" type="ORF">SAMN05660706_11082</name>
</gene>
<evidence type="ECO:0000256" key="2">
    <source>
        <dbReference type="SAM" id="MobiDB-lite"/>
    </source>
</evidence>
<name>A0A1I6DGC0_9FIRM</name>
<proteinExistence type="predicted"/>
<feature type="region of interest" description="Disordered" evidence="2">
    <location>
        <begin position="113"/>
        <end position="133"/>
    </location>
</feature>
<keyword evidence="4" id="KW-0131">Cell cycle</keyword>
<reference evidence="5" key="1">
    <citation type="submission" date="2016-10" db="EMBL/GenBank/DDBJ databases">
        <authorList>
            <person name="Varghese N."/>
            <person name="Submissions S."/>
        </authorList>
    </citation>
    <scope>NUCLEOTIDE SEQUENCE [LARGE SCALE GENOMIC DNA]</scope>
    <source>
        <strain evidence="5">DSM 3669</strain>
    </source>
</reference>
<dbReference type="InterPro" id="IPR007060">
    <property type="entry name" value="FtsL/DivIC"/>
</dbReference>
<dbReference type="AlphaFoldDB" id="A0A1I6DGC0"/>
<evidence type="ECO:0000313" key="4">
    <source>
        <dbReference type="EMBL" id="SFR04493.1"/>
    </source>
</evidence>
<dbReference type="GO" id="GO:0051301">
    <property type="term" value="P:cell division"/>
    <property type="evidence" value="ECO:0007669"/>
    <property type="project" value="UniProtKB-KW"/>
</dbReference>
<evidence type="ECO:0000256" key="3">
    <source>
        <dbReference type="SAM" id="Phobius"/>
    </source>
</evidence>
<dbReference type="Pfam" id="PF04977">
    <property type="entry name" value="DivIC"/>
    <property type="match status" value="1"/>
</dbReference>
<feature type="transmembrane region" description="Helical" evidence="3">
    <location>
        <begin position="34"/>
        <end position="54"/>
    </location>
</feature>
<dbReference type="Proteomes" id="UP000199584">
    <property type="component" value="Unassembled WGS sequence"/>
</dbReference>
<keyword evidence="4" id="KW-0132">Cell division</keyword>
<dbReference type="EMBL" id="FOYM01000010">
    <property type="protein sequence ID" value="SFR04493.1"/>
    <property type="molecule type" value="Genomic_DNA"/>
</dbReference>
<organism evidence="4 5">
    <name type="scientific">Desulfoscipio geothermicus DSM 3669</name>
    <dbReference type="NCBI Taxonomy" id="1121426"/>
    <lineage>
        <taxon>Bacteria</taxon>
        <taxon>Bacillati</taxon>
        <taxon>Bacillota</taxon>
        <taxon>Clostridia</taxon>
        <taxon>Eubacteriales</taxon>
        <taxon>Desulfallaceae</taxon>
        <taxon>Desulfoscipio</taxon>
    </lineage>
</organism>